<dbReference type="GO" id="GO:0006355">
    <property type="term" value="P:regulation of DNA-templated transcription"/>
    <property type="evidence" value="ECO:0007669"/>
    <property type="project" value="InterPro"/>
</dbReference>
<dbReference type="OrthoDB" id="9809670at2"/>
<organism evidence="5 6">
    <name type="scientific">Lacibacter cauensis</name>
    <dbReference type="NCBI Taxonomy" id="510947"/>
    <lineage>
        <taxon>Bacteria</taxon>
        <taxon>Pseudomonadati</taxon>
        <taxon>Bacteroidota</taxon>
        <taxon>Chitinophagia</taxon>
        <taxon>Chitinophagales</taxon>
        <taxon>Chitinophagaceae</taxon>
        <taxon>Lacibacter</taxon>
    </lineage>
</organism>
<dbReference type="Gene3D" id="1.10.10.10">
    <property type="entry name" value="Winged helix-like DNA-binding domain superfamily/Winged helix DNA-binding domain"/>
    <property type="match status" value="1"/>
</dbReference>
<dbReference type="GO" id="GO:0000155">
    <property type="term" value="F:phosphorelay sensor kinase activity"/>
    <property type="evidence" value="ECO:0007669"/>
    <property type="project" value="TreeGrafter"/>
</dbReference>
<evidence type="ECO:0000256" key="3">
    <source>
        <dbReference type="SAM" id="SignalP"/>
    </source>
</evidence>
<dbReference type="Pfam" id="PF07494">
    <property type="entry name" value="Reg_prop"/>
    <property type="match status" value="1"/>
</dbReference>
<dbReference type="InterPro" id="IPR011123">
    <property type="entry name" value="Y_Y_Y"/>
</dbReference>
<dbReference type="InterPro" id="IPR000792">
    <property type="entry name" value="Tscrpt_reg_LuxR_C"/>
</dbReference>
<dbReference type="Gene3D" id="2.130.10.10">
    <property type="entry name" value="YVTN repeat-like/Quinoprotein amine dehydrogenase"/>
    <property type="match status" value="2"/>
</dbReference>
<feature type="signal peptide" evidence="3">
    <location>
        <begin position="1"/>
        <end position="18"/>
    </location>
</feature>
<dbReference type="Pfam" id="PF07495">
    <property type="entry name" value="Y_Y_Y"/>
    <property type="match status" value="1"/>
</dbReference>
<dbReference type="PANTHER" id="PTHR43547:SF2">
    <property type="entry name" value="HYBRID SIGNAL TRANSDUCTION HISTIDINE KINASE C"/>
    <property type="match status" value="1"/>
</dbReference>
<dbReference type="InterPro" id="IPR036388">
    <property type="entry name" value="WH-like_DNA-bd_sf"/>
</dbReference>
<dbReference type="GO" id="GO:0003677">
    <property type="term" value="F:DNA binding"/>
    <property type="evidence" value="ECO:0007669"/>
    <property type="project" value="InterPro"/>
</dbReference>
<dbReference type="InterPro" id="IPR016032">
    <property type="entry name" value="Sig_transdc_resp-reg_C-effctor"/>
</dbReference>
<dbReference type="Pfam" id="PF00196">
    <property type="entry name" value="GerE"/>
    <property type="match status" value="1"/>
</dbReference>
<dbReference type="Proteomes" id="UP000316167">
    <property type="component" value="Unassembled WGS sequence"/>
</dbReference>
<gene>
    <name evidence="5" type="ORF">IQ13_3670</name>
</gene>
<name>A0A562SD86_9BACT</name>
<evidence type="ECO:0000313" key="6">
    <source>
        <dbReference type="Proteomes" id="UP000316167"/>
    </source>
</evidence>
<proteinExistence type="predicted"/>
<dbReference type="SUPFAM" id="SSF50998">
    <property type="entry name" value="Quinoprotein alcohol dehydrogenase-like"/>
    <property type="match status" value="1"/>
</dbReference>
<feature type="transmembrane region" description="Helical" evidence="2">
    <location>
        <begin position="750"/>
        <end position="768"/>
    </location>
</feature>
<keyword evidence="2" id="KW-0472">Membrane</keyword>
<reference evidence="5 6" key="1">
    <citation type="journal article" date="2015" name="Stand. Genomic Sci.">
        <title>Genomic Encyclopedia of Bacterial and Archaeal Type Strains, Phase III: the genomes of soil and plant-associated and newly described type strains.</title>
        <authorList>
            <person name="Whitman W.B."/>
            <person name="Woyke T."/>
            <person name="Klenk H.P."/>
            <person name="Zhou Y."/>
            <person name="Lilburn T.G."/>
            <person name="Beck B.J."/>
            <person name="De Vos P."/>
            <person name="Vandamme P."/>
            <person name="Eisen J.A."/>
            <person name="Garrity G."/>
            <person name="Hugenholtz P."/>
            <person name="Kyrpides N.C."/>
        </authorList>
    </citation>
    <scope>NUCLEOTIDE SEQUENCE [LARGE SCALE GENOMIC DNA]</scope>
    <source>
        <strain evidence="5 6">CGMCC 1.7271</strain>
    </source>
</reference>
<evidence type="ECO:0000256" key="2">
    <source>
        <dbReference type="SAM" id="Phobius"/>
    </source>
</evidence>
<dbReference type="PROSITE" id="PS50043">
    <property type="entry name" value="HTH_LUXR_2"/>
    <property type="match status" value="1"/>
</dbReference>
<accession>A0A562SD86</accession>
<protein>
    <submittedName>
        <fullName evidence="5">Two component regulator with propeller domain</fullName>
    </submittedName>
</protein>
<dbReference type="InterPro" id="IPR013783">
    <property type="entry name" value="Ig-like_fold"/>
</dbReference>
<dbReference type="RefSeq" id="WP_144888040.1">
    <property type="nucleotide sequence ID" value="NZ_VLLE01000006.1"/>
</dbReference>
<keyword evidence="2" id="KW-0812">Transmembrane</keyword>
<keyword evidence="6" id="KW-1185">Reference proteome</keyword>
<sequence>MKKLFLLLLLPLALGAQNTIGLPDVINYSKQSYSAGLQNWDIKQDKNGIIYFANNEGLLSFDGRYWNLYPLPNRTIVRSIEIGSDNRIYVGGQDELGYFAPGTNGRLVYHPLNQLLPARDQSFGDVWDIVSFKKDVFFRTNNRIFKFSNEAVATFKAASEWSFLGICNNKLYAHDFSGGLMQFENNVMMPLVLTGSFPKTDPVTAVLPAANGNILVTTLKNGIYTITGTTLNKFSSPNNSLFENERIYAATRINKDWIALATNNSGVYIIDALGNIIQSFAKAEGLQNNNVLSIFLDNQSNLWLGLDNGIDFIAYNSAVKHLTPYGQDGSGYTARIYNNRLYTGTSNGVFSVSLQQMQDLSFSKGNFTPVSNTKGQTWNLTEINNQLLLGHHEGAFIIKDNTAVPFSSTPGFWNFIPLSTTFPTQKIVSGTYRNLQFFDYKNGQFISAGEVNDLIESCRFVTIDENDHIWVSHPYHGVYEVSPAANGFTNKIYTDKDGLPSILNNHVYNVKSEVVVATEKGVYSFNRTKKQFEPSAFYKKILGDQSIRYLKEDAAGNIWFIHEKTLGVIDLSGKQPVIIYLPELNNKMLSGFEFIYPVNENNIFLGGEKGFYHINYEKYKQHVSNLRVQVRTVRIISDQDSLLFGGYFTNVNEKQEQDAAAAPNVANRFKTIRFEFASPLFGLQPNLEYSYRLKGFDNNWSEWNKRTEKEYTNLPAGNYIFEVKVRNNLGNESAAAVYAFEMLPPWYETTWAYLLYFVLFAAGIYTLYKWQIKKFKEQQAKHEEEQKRLLYIHELERSKTETELVTLRNEKLEVEINFKNSELASSAMHLVKKGELLTKIKSELEHVMKGLDNPKAIQELKKMIKTLSEDDQMDQEWENFTKHFDKVHSDFVVSLKEKHPSITNNEIKLCAYLRMNLSTKEIAQLMNISVRGVEISRYRLRKKLGIASEVSLFDYLINLHSES</sequence>
<comment type="caution">
    <text evidence="5">The sequence shown here is derived from an EMBL/GenBank/DDBJ whole genome shotgun (WGS) entry which is preliminary data.</text>
</comment>
<feature type="chain" id="PRO_5022234034" evidence="3">
    <location>
        <begin position="19"/>
        <end position="963"/>
    </location>
</feature>
<keyword evidence="3" id="KW-0732">Signal</keyword>
<evidence type="ECO:0000259" key="4">
    <source>
        <dbReference type="PROSITE" id="PS50043"/>
    </source>
</evidence>
<dbReference type="SUPFAM" id="SSF46894">
    <property type="entry name" value="C-terminal effector domain of the bipartite response regulators"/>
    <property type="match status" value="1"/>
</dbReference>
<keyword evidence="2" id="KW-1133">Transmembrane helix</keyword>
<evidence type="ECO:0000256" key="1">
    <source>
        <dbReference type="ARBA" id="ARBA00022553"/>
    </source>
</evidence>
<dbReference type="EMBL" id="VLLE01000006">
    <property type="protein sequence ID" value="TWI79267.1"/>
    <property type="molecule type" value="Genomic_DNA"/>
</dbReference>
<dbReference type="Gene3D" id="2.60.40.10">
    <property type="entry name" value="Immunoglobulins"/>
    <property type="match status" value="1"/>
</dbReference>
<dbReference type="InterPro" id="IPR011047">
    <property type="entry name" value="Quinoprotein_ADH-like_sf"/>
</dbReference>
<keyword evidence="1" id="KW-0597">Phosphoprotein</keyword>
<feature type="domain" description="HTH luxR-type" evidence="4">
    <location>
        <begin position="895"/>
        <end position="960"/>
    </location>
</feature>
<dbReference type="PANTHER" id="PTHR43547">
    <property type="entry name" value="TWO-COMPONENT HISTIDINE KINASE"/>
    <property type="match status" value="1"/>
</dbReference>
<evidence type="ECO:0000313" key="5">
    <source>
        <dbReference type="EMBL" id="TWI79267.1"/>
    </source>
</evidence>
<dbReference type="InterPro" id="IPR011110">
    <property type="entry name" value="Reg_prop"/>
</dbReference>
<dbReference type="AlphaFoldDB" id="A0A562SD86"/>
<dbReference type="SMART" id="SM00421">
    <property type="entry name" value="HTH_LUXR"/>
    <property type="match status" value="1"/>
</dbReference>
<dbReference type="InterPro" id="IPR015943">
    <property type="entry name" value="WD40/YVTN_repeat-like_dom_sf"/>
</dbReference>